<dbReference type="GO" id="GO:0006281">
    <property type="term" value="P:DNA repair"/>
    <property type="evidence" value="ECO:0007669"/>
    <property type="project" value="UniProtKB-KW"/>
</dbReference>
<feature type="compositionally biased region" description="Basic and acidic residues" evidence="11">
    <location>
        <begin position="1535"/>
        <end position="1545"/>
    </location>
</feature>
<sequence length="1667" mass="188663">MGSKIRQQLEEVGSKLLESASSTKDSIIKLLKQGATFLSELDQTPPKAVLDSMQLFQKAIVKPELLKHQDREVNLLVATCICEITRITAPEVPYSDDILKDIFQLIVSTFNGLSDTSSPHFGRRVLILETLARYRSCVVMLDLECDYLVNAIFRTFFAVARDEHSESVTTSMQTIMMVLLEESEDVREDLLVILLSVLGRKKNELTKTARRLAINIIEKCAAKLEPFIKRFLISSMSGDSKSLKFQIDHHEVIYDIYRCVPHILLGVIPYMTGELLTDELDARLKAVRLVGDLFALPDCNIPGSFEPLFSEFLKRLSDKETEVRLAVLQCIKACLLLNPTRTETPHIIVALKDRLLDYDENVRRQVVAVICDVACQFPTAIPVDTIKLVAERLRDKSLLVKKYTMERIADIYRIHCLKCPEGLKGSEEYFFIPRRILRCFYDKDFRSDTVEAILCLSLFPSEFSVKDKVINWIKVFSEFDKVEVKALEKILEQKKRLQQEMQRYLSIKQTNQSNNTTDIQKKVTFSFRNMSRCFTDSTQAEESLNILDQLKDADVWKILTSLLHPSTTCFQASNYRDDLLRILGEKHHLYEFLGMLSIKCSYLLFNKEHVKEILLVTEHQKSTGNSQSLLACMNILVILARFSPLLLSGIEEDLIRLLEDENEIIKEGILHVLAIAGGAIREQLGVSTRSLDLVLERICLEGNRRQAKYAVYALASITTDDGLMSLSVLYKRLVDMLLEKSHLPAVLQCLGCIAETAMPVFETRENEIEGFIKKNILECGQTAQHIENTSWDERSEICSLKIFGIKTMVNSFLPIKDAHLRMGIDDLIGILKNILLFGDISINNKSSSVDSAHLRLSAAKSILRLSKHWDHKIPIDVFYLTLQISEPGFPEVKKLLLNKVYQYIKDRRLDPKYSCTFFLDLSAHQHNPEETKNNLSEIIQVCEQMKLLQSSAPTDVYTPALYPEYILPYIIHGLANHSTFPNIDECRDVKAFESMYRQLHFFLSMVLHVDEESKPEAITKINKETLSVINSIFRSIKQSEDAFDGAKTKNSYGMCELGLSVIKCLAPNNDDLLDIRESLCLPPMLYKPKERKEGDEQTIEGWSWLADAKILAHFESLKFESNATIAHEIVGDDMDSETEENDFPLKKMIKRLKAKGVKSRKKISNEASLALAGNESDLDILKMVREINCHGMELNSMFESSNGDSRKSKNDNEAEKCKRVTNELDSVSVPKRKRSSSAEALKFSSRKGSRTPKKNADLGDVALSESIKRDEDMSSSSDGQSLQEDRSGPSESDLLLSCMKKSPSMSSKLRRNTDKDSATPKFTICWEKDTKVIVSGDTVEKNPEKTIDGKRTQQISDSKTEFIKKQERRSLPGLAKCTSRSGVAPTEDLIGCRIKVWWPVDKKFYEGVVKSFDNQKKKHVVLYDDGDVEVLQLERERWELVLKGKKPGKEPTTLKSPRSSGKSAEQKKSFTGLRKKENTSEISPPSPAKRKRTPRKNLKRGKNWISESKGVTMRRKIWEQQAMSSDDDLCSGHKLNNDRVKRGANEEGNINGGVEEQDVDNDNSDVMESEELLTESRCDEDIKGSHDFHGSDEVSSSDHKSDLEATSADSGEDKSIELDSPGSPGVNNDEANISKNDGSSFSSESADADLSDDEPLSTWKHRVKKSN</sequence>
<dbReference type="SUPFAM" id="SSF63748">
    <property type="entry name" value="Tudor/PWWP/MBT"/>
    <property type="match status" value="1"/>
</dbReference>
<feature type="compositionally biased region" description="Polar residues" evidence="11">
    <location>
        <begin position="1625"/>
        <end position="1636"/>
    </location>
</feature>
<dbReference type="PANTHER" id="PTHR12663">
    <property type="entry name" value="ANDROGEN INDUCED INHIBITOR OF PROLIFERATION AS3 / PDS5-RELATED"/>
    <property type="match status" value="1"/>
</dbReference>
<comment type="function">
    <text evidence="10">Cohesin cofactor dispensable during the meiotic division but playing an important role in DNA repair by homologous recombination (HR) probably by helping SMC5/SMC6 complex. Regulator of sister chromatid cohesion in mitosis which may stabilize cohesin complex association with chromatin. May couple sister chromatid cohesion during mitosis to DNA replication. Cohesion ensures that chromosome partitioning is accurate in both meiotic and mitotic cells and plays an important role in DNA repair.</text>
</comment>
<dbReference type="InterPro" id="IPR016024">
    <property type="entry name" value="ARM-type_fold"/>
</dbReference>
<evidence type="ECO:0000256" key="6">
    <source>
        <dbReference type="ARBA" id="ARBA00022776"/>
    </source>
</evidence>
<dbReference type="GO" id="GO:0007064">
    <property type="term" value="P:mitotic sister chromatid cohesion"/>
    <property type="evidence" value="ECO:0007669"/>
    <property type="project" value="InterPro"/>
</dbReference>
<keyword evidence="7" id="KW-0234">DNA repair</keyword>
<evidence type="ECO:0000256" key="7">
    <source>
        <dbReference type="ARBA" id="ARBA00023204"/>
    </source>
</evidence>
<reference evidence="12 13" key="1">
    <citation type="submission" date="2024-01" db="EMBL/GenBank/DDBJ databases">
        <title>The complete chloroplast genome sequence of Lithospermum erythrorhizon: insights into the phylogenetic relationship among Boraginaceae species and the maternal lineages of purple gromwells.</title>
        <authorList>
            <person name="Okada T."/>
            <person name="Watanabe K."/>
        </authorList>
    </citation>
    <scope>NUCLEOTIDE SEQUENCE [LARGE SCALE GENOMIC DNA]</scope>
</reference>
<evidence type="ECO:0000256" key="4">
    <source>
        <dbReference type="ARBA" id="ARBA00022737"/>
    </source>
</evidence>
<feature type="compositionally biased region" description="Basic and acidic residues" evidence="11">
    <location>
        <begin position="1204"/>
        <end position="1222"/>
    </location>
</feature>
<dbReference type="GO" id="GO:0005634">
    <property type="term" value="C:nucleus"/>
    <property type="evidence" value="ECO:0007669"/>
    <property type="project" value="UniProtKB-SubCell"/>
</dbReference>
<evidence type="ECO:0000256" key="3">
    <source>
        <dbReference type="ARBA" id="ARBA00022618"/>
    </source>
</evidence>
<feature type="region of interest" description="Disordered" evidence="11">
    <location>
        <begin position="1444"/>
        <end position="1667"/>
    </location>
</feature>
<dbReference type="InterPro" id="IPR039776">
    <property type="entry name" value="Pds5"/>
</dbReference>
<evidence type="ECO:0000256" key="10">
    <source>
        <dbReference type="ARBA" id="ARBA00058864"/>
    </source>
</evidence>
<proteinExistence type="inferred from homology"/>
<comment type="similarity">
    <text evidence="2">Belongs to the PDS5 family.</text>
</comment>
<feature type="compositionally biased region" description="Basic and acidic residues" evidence="11">
    <location>
        <begin position="1574"/>
        <end position="1603"/>
    </location>
</feature>
<evidence type="ECO:0000256" key="1">
    <source>
        <dbReference type="ARBA" id="ARBA00004123"/>
    </source>
</evidence>
<feature type="region of interest" description="Disordered" evidence="11">
    <location>
        <begin position="1196"/>
        <end position="1294"/>
    </location>
</feature>
<dbReference type="CDD" id="cd20404">
    <property type="entry name" value="Tudor_Agenet_AtEML-like"/>
    <property type="match status" value="1"/>
</dbReference>
<gene>
    <name evidence="12" type="ORF">LIER_11767</name>
</gene>
<dbReference type="GO" id="GO:0000785">
    <property type="term" value="C:chromatin"/>
    <property type="evidence" value="ECO:0007669"/>
    <property type="project" value="TreeGrafter"/>
</dbReference>
<feature type="compositionally biased region" description="Acidic residues" evidence="11">
    <location>
        <begin position="1646"/>
        <end position="1655"/>
    </location>
</feature>
<comment type="subcellular location">
    <subcellularLocation>
        <location evidence="1">Nucleus</location>
    </subcellularLocation>
</comment>
<evidence type="ECO:0000313" key="12">
    <source>
        <dbReference type="EMBL" id="GAA0153559.1"/>
    </source>
</evidence>
<keyword evidence="3" id="KW-0132">Cell division</keyword>
<evidence type="ECO:0000256" key="2">
    <source>
        <dbReference type="ARBA" id="ARBA00006254"/>
    </source>
</evidence>
<keyword evidence="13" id="KW-1185">Reference proteome</keyword>
<evidence type="ECO:0000256" key="5">
    <source>
        <dbReference type="ARBA" id="ARBA00022763"/>
    </source>
</evidence>
<dbReference type="Gene3D" id="2.30.30.140">
    <property type="match status" value="1"/>
</dbReference>
<dbReference type="Gene3D" id="1.25.10.10">
    <property type="entry name" value="Leucine-rich Repeat Variant"/>
    <property type="match status" value="1"/>
</dbReference>
<keyword evidence="8" id="KW-0539">Nucleus</keyword>
<feature type="compositionally biased region" description="Polar residues" evidence="11">
    <location>
        <begin position="1453"/>
        <end position="1463"/>
    </location>
</feature>
<dbReference type="FunFam" id="2.30.30.140:FF:000033">
    <property type="entry name" value="Binding protein"/>
    <property type="match status" value="1"/>
</dbReference>
<dbReference type="Pfam" id="PF20168">
    <property type="entry name" value="PDS5"/>
    <property type="match status" value="1"/>
</dbReference>
<name>A0AAV3PP83_LITER</name>
<evidence type="ECO:0000256" key="9">
    <source>
        <dbReference type="ARBA" id="ARBA00023306"/>
    </source>
</evidence>
<comment type="caution">
    <text evidence="12">The sequence shown here is derived from an EMBL/GenBank/DDBJ whole genome shotgun (WGS) entry which is preliminary data.</text>
</comment>
<organism evidence="12 13">
    <name type="scientific">Lithospermum erythrorhizon</name>
    <name type="common">Purple gromwell</name>
    <name type="synonym">Lithospermum officinale var. erythrorhizon</name>
    <dbReference type="NCBI Taxonomy" id="34254"/>
    <lineage>
        <taxon>Eukaryota</taxon>
        <taxon>Viridiplantae</taxon>
        <taxon>Streptophyta</taxon>
        <taxon>Embryophyta</taxon>
        <taxon>Tracheophyta</taxon>
        <taxon>Spermatophyta</taxon>
        <taxon>Magnoliopsida</taxon>
        <taxon>eudicotyledons</taxon>
        <taxon>Gunneridae</taxon>
        <taxon>Pentapetalae</taxon>
        <taxon>asterids</taxon>
        <taxon>lamiids</taxon>
        <taxon>Boraginales</taxon>
        <taxon>Boraginaceae</taxon>
        <taxon>Boraginoideae</taxon>
        <taxon>Lithospermeae</taxon>
        <taxon>Lithospermum</taxon>
    </lineage>
</organism>
<dbReference type="InterPro" id="IPR011989">
    <property type="entry name" value="ARM-like"/>
</dbReference>
<feature type="compositionally biased region" description="Basic residues" evidence="11">
    <location>
        <begin position="1488"/>
        <end position="1502"/>
    </location>
</feature>
<accession>A0AAV3PP83</accession>
<evidence type="ECO:0000256" key="11">
    <source>
        <dbReference type="SAM" id="MobiDB-lite"/>
    </source>
</evidence>
<keyword evidence="9" id="KW-0131">Cell cycle</keyword>
<evidence type="ECO:0000313" key="13">
    <source>
        <dbReference type="Proteomes" id="UP001454036"/>
    </source>
</evidence>
<evidence type="ECO:0000256" key="8">
    <source>
        <dbReference type="ARBA" id="ARBA00023242"/>
    </source>
</evidence>
<keyword evidence="6" id="KW-0498">Mitosis</keyword>
<dbReference type="SUPFAM" id="SSF48371">
    <property type="entry name" value="ARM repeat"/>
    <property type="match status" value="2"/>
</dbReference>
<feature type="compositionally biased region" description="Acidic residues" evidence="11">
    <location>
        <begin position="1555"/>
        <end position="1573"/>
    </location>
</feature>
<dbReference type="EMBL" id="BAABME010002202">
    <property type="protein sequence ID" value="GAA0153559.1"/>
    <property type="molecule type" value="Genomic_DNA"/>
</dbReference>
<feature type="compositionally biased region" description="Basic and acidic residues" evidence="11">
    <location>
        <begin position="1464"/>
        <end position="1479"/>
    </location>
</feature>
<dbReference type="PANTHER" id="PTHR12663:SF0">
    <property type="entry name" value="PRECOCIOUS DISSOCIATION OF SISTERS 5, ISOFORM A"/>
    <property type="match status" value="1"/>
</dbReference>
<keyword evidence="4" id="KW-0677">Repeat</keyword>
<keyword evidence="5" id="KW-0227">DNA damage</keyword>
<dbReference type="GO" id="GO:0051301">
    <property type="term" value="P:cell division"/>
    <property type="evidence" value="ECO:0007669"/>
    <property type="project" value="UniProtKB-KW"/>
</dbReference>
<feature type="compositionally biased region" description="Basic residues" evidence="11">
    <location>
        <begin position="1244"/>
        <end position="1253"/>
    </location>
</feature>
<dbReference type="GO" id="GO:0009556">
    <property type="term" value="P:microsporogenesis"/>
    <property type="evidence" value="ECO:0007669"/>
    <property type="project" value="UniProtKB-ARBA"/>
</dbReference>
<dbReference type="GO" id="GO:0035825">
    <property type="term" value="P:homologous recombination"/>
    <property type="evidence" value="ECO:0007669"/>
    <property type="project" value="UniProtKB-ARBA"/>
</dbReference>
<dbReference type="Proteomes" id="UP001454036">
    <property type="component" value="Unassembled WGS sequence"/>
</dbReference>
<dbReference type="CDD" id="cd19953">
    <property type="entry name" value="PDS5"/>
    <property type="match status" value="1"/>
</dbReference>
<protein>
    <submittedName>
        <fullName evidence="12">Chromatin/chromatin-binding, or -regulatory protein</fullName>
    </submittedName>
</protein>